<dbReference type="Proteomes" id="UP001281410">
    <property type="component" value="Unassembled WGS sequence"/>
</dbReference>
<gene>
    <name evidence="2" type="ORF">Dsin_015987</name>
</gene>
<comment type="caution">
    <text evidence="2">The sequence shown here is derived from an EMBL/GenBank/DDBJ whole genome shotgun (WGS) entry which is preliminary data.</text>
</comment>
<protein>
    <recommendedName>
        <fullName evidence="1">DUF4283 domain-containing protein</fullName>
    </recommendedName>
</protein>
<accession>A0AAE0E526</accession>
<dbReference type="InterPro" id="IPR040256">
    <property type="entry name" value="At4g02000-like"/>
</dbReference>
<reference evidence="2" key="1">
    <citation type="journal article" date="2023" name="Plant J.">
        <title>Genome sequences and population genomics provide insights into the demographic history, inbreeding, and mutation load of two 'living fossil' tree species of Dipteronia.</title>
        <authorList>
            <person name="Feng Y."/>
            <person name="Comes H.P."/>
            <person name="Chen J."/>
            <person name="Zhu S."/>
            <person name="Lu R."/>
            <person name="Zhang X."/>
            <person name="Li P."/>
            <person name="Qiu J."/>
            <person name="Olsen K.M."/>
            <person name="Qiu Y."/>
        </authorList>
    </citation>
    <scope>NUCLEOTIDE SEQUENCE</scope>
    <source>
        <strain evidence="2">NBL</strain>
    </source>
</reference>
<feature type="domain" description="DUF4283" evidence="1">
    <location>
        <begin position="12"/>
        <end position="73"/>
    </location>
</feature>
<dbReference type="InterPro" id="IPR025558">
    <property type="entry name" value="DUF4283"/>
</dbReference>
<keyword evidence="3" id="KW-1185">Reference proteome</keyword>
<dbReference type="PANTHER" id="PTHR31286:SF167">
    <property type="entry name" value="OS09G0268800 PROTEIN"/>
    <property type="match status" value="1"/>
</dbReference>
<name>A0AAE0E526_9ROSI</name>
<sequence>MSGLPLRKILSNKQVNRDAFISVIPNIWKFVEDFEIEVVSRNTFSFTFKNVNDQHQVLLGGPWSFDKALLVLEAPVGNGDVQNMTFNKMAFWVQIHNVPLFCMTVDIGKFLGGHDQRDEQLRRMLRVDLMRYGKETTMLLRCDGGGGGKKYSRNFERIVRSGIGAEIMGKVAIRWKGKDLVYDFV</sequence>
<evidence type="ECO:0000313" key="2">
    <source>
        <dbReference type="EMBL" id="KAK3211281.1"/>
    </source>
</evidence>
<proteinExistence type="predicted"/>
<evidence type="ECO:0000259" key="1">
    <source>
        <dbReference type="Pfam" id="PF14111"/>
    </source>
</evidence>
<dbReference type="PANTHER" id="PTHR31286">
    <property type="entry name" value="GLYCINE-RICH CELL WALL STRUCTURAL PROTEIN 1.8-LIKE"/>
    <property type="match status" value="1"/>
</dbReference>
<dbReference type="EMBL" id="JANJYJ010000005">
    <property type="protein sequence ID" value="KAK3211281.1"/>
    <property type="molecule type" value="Genomic_DNA"/>
</dbReference>
<organism evidence="2 3">
    <name type="scientific">Dipteronia sinensis</name>
    <dbReference type="NCBI Taxonomy" id="43782"/>
    <lineage>
        <taxon>Eukaryota</taxon>
        <taxon>Viridiplantae</taxon>
        <taxon>Streptophyta</taxon>
        <taxon>Embryophyta</taxon>
        <taxon>Tracheophyta</taxon>
        <taxon>Spermatophyta</taxon>
        <taxon>Magnoliopsida</taxon>
        <taxon>eudicotyledons</taxon>
        <taxon>Gunneridae</taxon>
        <taxon>Pentapetalae</taxon>
        <taxon>rosids</taxon>
        <taxon>malvids</taxon>
        <taxon>Sapindales</taxon>
        <taxon>Sapindaceae</taxon>
        <taxon>Hippocastanoideae</taxon>
        <taxon>Acereae</taxon>
        <taxon>Dipteronia</taxon>
    </lineage>
</organism>
<dbReference type="Pfam" id="PF14111">
    <property type="entry name" value="DUF4283"/>
    <property type="match status" value="1"/>
</dbReference>
<evidence type="ECO:0000313" key="3">
    <source>
        <dbReference type="Proteomes" id="UP001281410"/>
    </source>
</evidence>
<dbReference type="AlphaFoldDB" id="A0AAE0E526"/>